<evidence type="ECO:0000256" key="2">
    <source>
        <dbReference type="ARBA" id="ARBA00022989"/>
    </source>
</evidence>
<feature type="transmembrane region" description="Helical" evidence="5">
    <location>
        <begin position="31"/>
        <end position="57"/>
    </location>
</feature>
<keyword evidence="1 5" id="KW-0812">Transmembrane</keyword>
<feature type="transmembrane region" description="Helical" evidence="5">
    <location>
        <begin position="245"/>
        <end position="265"/>
    </location>
</feature>
<dbReference type="InterPro" id="IPR036259">
    <property type="entry name" value="MFS_trans_sf"/>
</dbReference>
<protein>
    <submittedName>
        <fullName evidence="7">MFS transporter</fullName>
    </submittedName>
</protein>
<feature type="transmembrane region" description="Helical" evidence="5">
    <location>
        <begin position="77"/>
        <end position="94"/>
    </location>
</feature>
<dbReference type="SUPFAM" id="SSF103473">
    <property type="entry name" value="MFS general substrate transporter"/>
    <property type="match status" value="1"/>
</dbReference>
<feature type="transmembrane region" description="Helical" evidence="5">
    <location>
        <begin position="106"/>
        <end position="123"/>
    </location>
</feature>
<dbReference type="Pfam" id="PF07690">
    <property type="entry name" value="MFS_1"/>
    <property type="match status" value="1"/>
</dbReference>
<keyword evidence="3 5" id="KW-0472">Membrane</keyword>
<evidence type="ECO:0000313" key="8">
    <source>
        <dbReference type="Proteomes" id="UP001589775"/>
    </source>
</evidence>
<proteinExistence type="predicted"/>
<feature type="transmembrane region" description="Helical" evidence="5">
    <location>
        <begin position="271"/>
        <end position="294"/>
    </location>
</feature>
<dbReference type="InterPro" id="IPR011701">
    <property type="entry name" value="MFS"/>
</dbReference>
<comment type="caution">
    <text evidence="7">The sequence shown here is derived from an EMBL/GenBank/DDBJ whole genome shotgun (WGS) entry which is preliminary data.</text>
</comment>
<dbReference type="PANTHER" id="PTHR42910">
    <property type="entry name" value="TRANSPORTER SCO4007-RELATED"/>
    <property type="match status" value="1"/>
</dbReference>
<gene>
    <name evidence="7" type="ORF">ACFFJ6_22945</name>
</gene>
<dbReference type="CDD" id="cd17324">
    <property type="entry name" value="MFS_NepI_like"/>
    <property type="match status" value="1"/>
</dbReference>
<name>A0ABV6EYP9_9BRAD</name>
<organism evidence="7 8">
    <name type="scientific">Rhodopseudomonas telluris</name>
    <dbReference type="NCBI Taxonomy" id="644215"/>
    <lineage>
        <taxon>Bacteria</taxon>
        <taxon>Pseudomonadati</taxon>
        <taxon>Pseudomonadota</taxon>
        <taxon>Alphaproteobacteria</taxon>
        <taxon>Hyphomicrobiales</taxon>
        <taxon>Nitrobacteraceae</taxon>
        <taxon>Rhodopseudomonas</taxon>
    </lineage>
</organism>
<evidence type="ECO:0000256" key="3">
    <source>
        <dbReference type="ARBA" id="ARBA00023136"/>
    </source>
</evidence>
<reference evidence="7 8" key="1">
    <citation type="submission" date="2024-09" db="EMBL/GenBank/DDBJ databases">
        <authorList>
            <person name="Sun Q."/>
            <person name="Mori K."/>
        </authorList>
    </citation>
    <scope>NUCLEOTIDE SEQUENCE [LARGE SCALE GENOMIC DNA]</scope>
    <source>
        <strain evidence="7 8">KCTC 23279</strain>
    </source>
</reference>
<keyword evidence="8" id="KW-1185">Reference proteome</keyword>
<evidence type="ECO:0000256" key="4">
    <source>
        <dbReference type="SAM" id="MobiDB-lite"/>
    </source>
</evidence>
<sequence>MTVIEPAQRVAEPPRQEPPPRKPRPQDGNGAAGPVLGSGLTLAMAAAAGIAVANIYYNQPMLGIIERDFGASPLTGMIPTATQLGYALGLFLLVPIGDLTDRRRLIAGQFVLLALALIAVAVAPTAALVIVASLLLGASATVAQQIVPFAAALAEPARRGKVIGLVMAGLLCGILLSRTVAGFVASHAGWREMFWVSAPFALGAAAVMAWLLPRNTPHLPISYGQALTSLLSLWREQPQLRRATLVQAALFASFSVFWTVLALHLQEPRFGLGAAAAGLFGLVGVVGVLAAPIAGRIADRSGPEPVIAIGAALSLASWALFGLWGSIPALVLGVIVLDFGLQAALISNQHIVYVLVPEARSRLNTVFMTGMFIGGSLGSAGAAFAWSHGGWAAVCSYGAGLAALALLLEVTARAARR</sequence>
<feature type="transmembrane region" description="Helical" evidence="5">
    <location>
        <begin position="193"/>
        <end position="212"/>
    </location>
</feature>
<evidence type="ECO:0000256" key="1">
    <source>
        <dbReference type="ARBA" id="ARBA00022692"/>
    </source>
</evidence>
<dbReference type="InterPro" id="IPR020846">
    <property type="entry name" value="MFS_dom"/>
</dbReference>
<accession>A0ABV6EYP9</accession>
<feature type="region of interest" description="Disordered" evidence="4">
    <location>
        <begin position="1"/>
        <end position="31"/>
    </location>
</feature>
<keyword evidence="2 5" id="KW-1133">Transmembrane helix</keyword>
<evidence type="ECO:0000313" key="7">
    <source>
        <dbReference type="EMBL" id="MFC0243361.1"/>
    </source>
</evidence>
<dbReference type="PROSITE" id="PS50850">
    <property type="entry name" value="MFS"/>
    <property type="match status" value="1"/>
</dbReference>
<feature type="transmembrane region" description="Helical" evidence="5">
    <location>
        <begin position="363"/>
        <end position="385"/>
    </location>
</feature>
<dbReference type="Proteomes" id="UP001589775">
    <property type="component" value="Unassembled WGS sequence"/>
</dbReference>
<dbReference type="Gene3D" id="1.20.1250.20">
    <property type="entry name" value="MFS general substrate transporter like domains"/>
    <property type="match status" value="1"/>
</dbReference>
<evidence type="ECO:0000256" key="5">
    <source>
        <dbReference type="SAM" id="Phobius"/>
    </source>
</evidence>
<evidence type="ECO:0000259" key="6">
    <source>
        <dbReference type="PROSITE" id="PS50850"/>
    </source>
</evidence>
<dbReference type="PANTHER" id="PTHR42910:SF1">
    <property type="entry name" value="MAJOR FACILITATOR SUPERFAMILY (MFS) PROFILE DOMAIN-CONTAINING PROTEIN"/>
    <property type="match status" value="1"/>
</dbReference>
<feature type="transmembrane region" description="Helical" evidence="5">
    <location>
        <begin position="162"/>
        <end position="181"/>
    </location>
</feature>
<dbReference type="EMBL" id="JBHLWM010000008">
    <property type="protein sequence ID" value="MFC0243361.1"/>
    <property type="molecule type" value="Genomic_DNA"/>
</dbReference>
<feature type="domain" description="Major facilitator superfamily (MFS) profile" evidence="6">
    <location>
        <begin position="40"/>
        <end position="417"/>
    </location>
</feature>
<dbReference type="RefSeq" id="WP_378392177.1">
    <property type="nucleotide sequence ID" value="NZ_JBHLWM010000008.1"/>
</dbReference>
<feature type="transmembrane region" description="Helical" evidence="5">
    <location>
        <begin position="391"/>
        <end position="412"/>
    </location>
</feature>